<gene>
    <name evidence="2" type="ORF">NPA36_00440</name>
</gene>
<comment type="caution">
    <text evidence="2">The sequence shown here is derived from an EMBL/GenBank/DDBJ whole genome shotgun (WGS) entry which is preliminary data.</text>
</comment>
<name>A0ABT1WKB1_9LACT</name>
<evidence type="ECO:0000313" key="2">
    <source>
        <dbReference type="EMBL" id="MCQ9209034.1"/>
    </source>
</evidence>
<evidence type="ECO:0000259" key="1">
    <source>
        <dbReference type="Pfam" id="PF05598"/>
    </source>
</evidence>
<feature type="domain" description="Transposase InsH N-terminal" evidence="1">
    <location>
        <begin position="16"/>
        <end position="105"/>
    </location>
</feature>
<dbReference type="RefSeq" id="WP_256944150.1">
    <property type="nucleotide sequence ID" value="NZ_JANHNZ010000001.1"/>
</dbReference>
<dbReference type="PANTHER" id="PTHR33408:SF2">
    <property type="entry name" value="TRANSPOSASE DDE DOMAIN-CONTAINING PROTEIN"/>
    <property type="match status" value="1"/>
</dbReference>
<dbReference type="EMBL" id="JANHNZ010000001">
    <property type="protein sequence ID" value="MCQ9209034.1"/>
    <property type="molecule type" value="Genomic_DNA"/>
</dbReference>
<dbReference type="Proteomes" id="UP001059480">
    <property type="component" value="Unassembled WGS sequence"/>
</dbReference>
<dbReference type="PANTHER" id="PTHR33408">
    <property type="entry name" value="TRANSPOSASE"/>
    <property type="match status" value="1"/>
</dbReference>
<organism evidence="2 3">
    <name type="scientific">Granulicatella seriolae</name>
    <dbReference type="NCBI Taxonomy" id="2967226"/>
    <lineage>
        <taxon>Bacteria</taxon>
        <taxon>Bacillati</taxon>
        <taxon>Bacillota</taxon>
        <taxon>Bacilli</taxon>
        <taxon>Lactobacillales</taxon>
        <taxon>Carnobacteriaceae</taxon>
        <taxon>Granulicatella</taxon>
    </lineage>
</organism>
<dbReference type="InterPro" id="IPR008490">
    <property type="entry name" value="Transposase_InsH_N"/>
</dbReference>
<sequence length="214" mass="25415">MYKQYDSSEGSLVPNFDYTIPEDHDALFISQFVDSIPDTEFSDSLIFTGRPNHHPRMLLKMILFAYSRSVFSGRKIVQMNEEELPMRWLTRDQYVSYHFINNFRENPTICILIPKAYIYFLMLLKERDHVKNKAVSTDETKIDSDANKNFFVWKRISNRYNDRFNEKIKDIYDELIGHKVKKAIADDERDTGADLEQMIERIGVDLKNLNMEDY</sequence>
<protein>
    <submittedName>
        <fullName evidence="2">Transposase</fullName>
    </submittedName>
</protein>
<accession>A0ABT1WKB1</accession>
<evidence type="ECO:0000313" key="3">
    <source>
        <dbReference type="Proteomes" id="UP001059480"/>
    </source>
</evidence>
<proteinExistence type="predicted"/>
<dbReference type="Pfam" id="PF05598">
    <property type="entry name" value="DUF772"/>
    <property type="match status" value="1"/>
</dbReference>
<reference evidence="2" key="1">
    <citation type="submission" date="2022-07" db="EMBL/GenBank/DDBJ databases">
        <authorList>
            <person name="Jung M.-Y."/>
            <person name="Lee M."/>
        </authorList>
    </citation>
    <scope>NUCLEOTIDE SEQUENCE</scope>
    <source>
        <strain evidence="2">S8</strain>
    </source>
</reference>
<keyword evidence="3" id="KW-1185">Reference proteome</keyword>
<reference evidence="2" key="2">
    <citation type="journal article" date="2023" name="Curr. Microbiol.">
        <title>Granulicatella seriolae sp. nov., a Novel Facultative Anaerobe Isolated from Yellowtail Marine Fish.</title>
        <authorList>
            <person name="Lee M."/>
            <person name="Choi Y.J."/>
            <person name="Farooq A."/>
            <person name="Jeong J.B."/>
            <person name="Jung M.Y."/>
        </authorList>
    </citation>
    <scope>NUCLEOTIDE SEQUENCE</scope>
    <source>
        <strain evidence="2">S8</strain>
    </source>
</reference>
<reference evidence="2" key="3">
    <citation type="journal article" date="2023" name="Microbiol. Resour. Announc.">
        <title>Draft Genome Sequence of Granulicatella sp. Strain S8, Isolated from a Marine Fish, Seriola quinqueradiata.</title>
        <authorList>
            <person name="Lee M."/>
            <person name="Farooq A."/>
            <person name="Jeong J.B."/>
            <person name="Jung M.Y."/>
        </authorList>
    </citation>
    <scope>NUCLEOTIDE SEQUENCE</scope>
    <source>
        <strain evidence="2">S8</strain>
    </source>
</reference>